<dbReference type="EMBL" id="JH717907">
    <property type="protein sequence ID" value="EWZ31809.1"/>
    <property type="molecule type" value="Genomic_DNA"/>
</dbReference>
<name>W9JID4_FUSOX</name>
<proteinExistence type="predicted"/>
<reference evidence="1" key="2">
    <citation type="submission" date="2012-06" db="EMBL/GenBank/DDBJ databases">
        <title>Annotation of the Genome Sequence of Fusarium oxysporum Fo47.</title>
        <authorList>
            <consortium name="The Broad Institute Genomics Platform"/>
            <person name="Ma L.-J."/>
            <person name="Corby-Kistler H."/>
            <person name="Broz K."/>
            <person name="Gale L.R."/>
            <person name="Jonkers W."/>
            <person name="O'Donnell K."/>
            <person name="Ploetz R."/>
            <person name="Steinberg C."/>
            <person name="Schwartz D.C."/>
            <person name="VanEtten H."/>
            <person name="Zhou S."/>
            <person name="Young S.K."/>
            <person name="Zeng Q."/>
            <person name="Gargeya S."/>
            <person name="Fitzgerald M."/>
            <person name="Abouelleil A."/>
            <person name="Alvarado L."/>
            <person name="Chapman S.B."/>
            <person name="Gainer-Dewar J."/>
            <person name="Goldberg J."/>
            <person name="Griggs A."/>
            <person name="Gujja S."/>
            <person name="Hansen M."/>
            <person name="Howarth C."/>
            <person name="Imamovic A."/>
            <person name="Ireland A."/>
            <person name="Larimer J."/>
            <person name="McCowan C."/>
            <person name="Murphy C."/>
            <person name="Pearson M."/>
            <person name="Poon T.W."/>
            <person name="Priest M."/>
            <person name="Roberts A."/>
            <person name="Saif S."/>
            <person name="Shea T."/>
            <person name="Sykes S."/>
            <person name="Wortman J."/>
            <person name="Nusbaum C."/>
            <person name="Birren B."/>
        </authorList>
    </citation>
    <scope>NUCLEOTIDE SEQUENCE</scope>
    <source>
        <strain evidence="1">Fo47</strain>
    </source>
</reference>
<accession>W9JID4</accession>
<dbReference type="AlphaFoldDB" id="W9JID4"/>
<dbReference type="VEuPathDB" id="FungiDB:FOZG_14885"/>
<dbReference type="EMBL" id="JH717907">
    <property type="protein sequence ID" value="EWZ31810.1"/>
    <property type="molecule type" value="Genomic_DNA"/>
</dbReference>
<organism evidence="1">
    <name type="scientific">Fusarium oxysporum Fo47</name>
    <dbReference type="NCBI Taxonomy" id="660027"/>
    <lineage>
        <taxon>Eukaryota</taxon>
        <taxon>Fungi</taxon>
        <taxon>Dikarya</taxon>
        <taxon>Ascomycota</taxon>
        <taxon>Pezizomycotina</taxon>
        <taxon>Sordariomycetes</taxon>
        <taxon>Hypocreomycetidae</taxon>
        <taxon>Hypocreales</taxon>
        <taxon>Nectriaceae</taxon>
        <taxon>Fusarium</taxon>
        <taxon>Fusarium oxysporum species complex</taxon>
    </lineage>
</organism>
<gene>
    <name evidence="1" type="ORF">FOZG_14885</name>
</gene>
<dbReference type="HOGENOM" id="CLU_164177_0_0_1"/>
<dbReference type="EMBL" id="JH717907">
    <property type="protein sequence ID" value="EWZ31808.1"/>
    <property type="molecule type" value="Genomic_DNA"/>
</dbReference>
<dbReference type="EMBL" id="JH717907">
    <property type="protein sequence ID" value="EWZ31805.1"/>
    <property type="molecule type" value="Genomic_DNA"/>
</dbReference>
<evidence type="ECO:0000313" key="1">
    <source>
        <dbReference type="EMBL" id="EWZ31807.1"/>
    </source>
</evidence>
<dbReference type="Proteomes" id="UP000030766">
    <property type="component" value="Unassembled WGS sequence"/>
</dbReference>
<reference evidence="1" key="1">
    <citation type="submission" date="2011-06" db="EMBL/GenBank/DDBJ databases">
        <title>The Genome Sequence of Fusarium oxysporum Fo47.</title>
        <authorList>
            <consortium name="The Broad Institute Genome Sequencing Platform"/>
            <person name="Ma L.-J."/>
            <person name="Gale L.R."/>
            <person name="Schwartz D.C."/>
            <person name="Zhou S."/>
            <person name="Corby-Kistler H."/>
            <person name="Young S.K."/>
            <person name="Zeng Q."/>
            <person name="Gargeya S."/>
            <person name="Fitzgerald M."/>
            <person name="Haas B."/>
            <person name="Abouelleil A."/>
            <person name="Alvarado L."/>
            <person name="Arachchi H.M."/>
            <person name="Berlin A."/>
            <person name="Brown A."/>
            <person name="Chapman S.B."/>
            <person name="Chen Z."/>
            <person name="Dunbar C."/>
            <person name="Freedman E."/>
            <person name="Gearin G."/>
            <person name="Gellesch M."/>
            <person name="Goldberg J."/>
            <person name="Griggs A."/>
            <person name="Gujja S."/>
            <person name="Heiman D."/>
            <person name="Howarth C."/>
            <person name="Larson L."/>
            <person name="Lui A."/>
            <person name="MacDonald P.J.P."/>
            <person name="Mehta T."/>
            <person name="Montmayeur A."/>
            <person name="Murphy C."/>
            <person name="Neiman D."/>
            <person name="Pearson M."/>
            <person name="Priest M."/>
            <person name="Roberts A."/>
            <person name="Saif S."/>
            <person name="Shea T."/>
            <person name="Shenoy N."/>
            <person name="Sisk P."/>
            <person name="Stolte C."/>
            <person name="Sykes S."/>
            <person name="Wortman J."/>
            <person name="Nusbaum C."/>
            <person name="Birren B."/>
        </authorList>
    </citation>
    <scope>NUCLEOTIDE SEQUENCE [LARGE SCALE GENOMIC DNA]</scope>
    <source>
        <strain evidence="1">Fo47</strain>
    </source>
</reference>
<dbReference type="EMBL" id="JH717907">
    <property type="protein sequence ID" value="EWZ31806.1"/>
    <property type="molecule type" value="Genomic_DNA"/>
</dbReference>
<dbReference type="EMBL" id="JH717907">
    <property type="protein sequence ID" value="EWZ31807.1"/>
    <property type="molecule type" value="Genomic_DNA"/>
</dbReference>
<sequence>MHWFAHLAYRLQAQARNEETRARLVNEAPTSLSLSLSVSLSVYLYCGALGAIISARNYPLVERVSRPTFAISYPALRSTPPFVSHDNLQYLHIKLYTGKKCISVNLRMCDG</sequence>
<dbReference type="EMBL" id="JH717907">
    <property type="protein sequence ID" value="EWZ31804.1"/>
    <property type="molecule type" value="Genomic_DNA"/>
</dbReference>
<protein>
    <submittedName>
        <fullName evidence="1">Uncharacterized protein</fullName>
    </submittedName>
</protein>